<accession>A0A7E4WAL8</accession>
<sequence length="71" mass="8161">MTNKKPIESEPSRLSWDALTKISFLELPYYLEGDNDTDRAIVPPRLLPKCELAEVDEITSPCARYDRFQSS</sequence>
<evidence type="ECO:0000313" key="2">
    <source>
        <dbReference type="WBParaSite" id="Pan_g8966.t1"/>
    </source>
</evidence>
<name>A0A7E4WAL8_PANRE</name>
<protein>
    <submittedName>
        <fullName evidence="2">Uncharacterized protein</fullName>
    </submittedName>
</protein>
<dbReference type="Proteomes" id="UP000492821">
    <property type="component" value="Unassembled WGS sequence"/>
</dbReference>
<dbReference type="WBParaSite" id="Pan_g8966.t1">
    <property type="protein sequence ID" value="Pan_g8966.t1"/>
    <property type="gene ID" value="Pan_g8966"/>
</dbReference>
<organism evidence="1 2">
    <name type="scientific">Panagrellus redivivus</name>
    <name type="common">Microworm</name>
    <dbReference type="NCBI Taxonomy" id="6233"/>
    <lineage>
        <taxon>Eukaryota</taxon>
        <taxon>Metazoa</taxon>
        <taxon>Ecdysozoa</taxon>
        <taxon>Nematoda</taxon>
        <taxon>Chromadorea</taxon>
        <taxon>Rhabditida</taxon>
        <taxon>Tylenchina</taxon>
        <taxon>Panagrolaimomorpha</taxon>
        <taxon>Panagrolaimoidea</taxon>
        <taxon>Panagrolaimidae</taxon>
        <taxon>Panagrellus</taxon>
    </lineage>
</organism>
<proteinExistence type="predicted"/>
<evidence type="ECO:0000313" key="1">
    <source>
        <dbReference type="Proteomes" id="UP000492821"/>
    </source>
</evidence>
<reference evidence="1" key="1">
    <citation type="journal article" date="2013" name="Genetics">
        <title>The draft genome and transcriptome of Panagrellus redivivus are shaped by the harsh demands of a free-living lifestyle.</title>
        <authorList>
            <person name="Srinivasan J."/>
            <person name="Dillman A.R."/>
            <person name="Macchietto M.G."/>
            <person name="Heikkinen L."/>
            <person name="Lakso M."/>
            <person name="Fracchia K.M."/>
            <person name="Antoshechkin I."/>
            <person name="Mortazavi A."/>
            <person name="Wong G."/>
            <person name="Sternberg P.W."/>
        </authorList>
    </citation>
    <scope>NUCLEOTIDE SEQUENCE [LARGE SCALE GENOMIC DNA]</scope>
    <source>
        <strain evidence="1">MT8872</strain>
    </source>
</reference>
<dbReference type="AlphaFoldDB" id="A0A7E4WAL8"/>
<keyword evidence="1" id="KW-1185">Reference proteome</keyword>
<reference evidence="2" key="2">
    <citation type="submission" date="2020-10" db="UniProtKB">
        <authorList>
            <consortium name="WormBaseParasite"/>
        </authorList>
    </citation>
    <scope>IDENTIFICATION</scope>
</reference>